<dbReference type="OrthoDB" id="1751586at2759"/>
<evidence type="ECO:0000313" key="1">
    <source>
        <dbReference type="EMBL" id="PON62624.1"/>
    </source>
</evidence>
<protein>
    <submittedName>
        <fullName evidence="1">Uncharacterized protein</fullName>
    </submittedName>
</protein>
<keyword evidence="2" id="KW-1185">Reference proteome</keyword>
<name>A0A2P5CNL8_PARAD</name>
<dbReference type="AlphaFoldDB" id="A0A2P5CNL8"/>
<reference evidence="2" key="1">
    <citation type="submission" date="2016-06" db="EMBL/GenBank/DDBJ databases">
        <title>Parallel loss of symbiosis genes in relatives of nitrogen-fixing non-legume Parasponia.</title>
        <authorList>
            <person name="Van Velzen R."/>
            <person name="Holmer R."/>
            <person name="Bu F."/>
            <person name="Rutten L."/>
            <person name="Van Zeijl A."/>
            <person name="Liu W."/>
            <person name="Santuari L."/>
            <person name="Cao Q."/>
            <person name="Sharma T."/>
            <person name="Shen D."/>
            <person name="Roswanjaya Y."/>
            <person name="Wardhani T."/>
            <person name="Kalhor M.S."/>
            <person name="Jansen J."/>
            <person name="Van den Hoogen J."/>
            <person name="Gungor B."/>
            <person name="Hartog M."/>
            <person name="Hontelez J."/>
            <person name="Verver J."/>
            <person name="Yang W.-C."/>
            <person name="Schijlen E."/>
            <person name="Repin R."/>
            <person name="Schilthuizen M."/>
            <person name="Schranz E."/>
            <person name="Heidstra R."/>
            <person name="Miyata K."/>
            <person name="Fedorova E."/>
            <person name="Kohlen W."/>
            <person name="Bisseling T."/>
            <person name="Smit S."/>
            <person name="Geurts R."/>
        </authorList>
    </citation>
    <scope>NUCLEOTIDE SEQUENCE [LARGE SCALE GENOMIC DNA]</scope>
    <source>
        <strain evidence="2">cv. WU1-14</strain>
    </source>
</reference>
<dbReference type="EMBL" id="JXTB01000111">
    <property type="protein sequence ID" value="PON62624.1"/>
    <property type="molecule type" value="Genomic_DNA"/>
</dbReference>
<evidence type="ECO:0000313" key="2">
    <source>
        <dbReference type="Proteomes" id="UP000237105"/>
    </source>
</evidence>
<dbReference type="Proteomes" id="UP000237105">
    <property type="component" value="Unassembled WGS sequence"/>
</dbReference>
<sequence length="47" mass="5559">MTQIMQYLRDGPVSEDRKLARKIKAQSVRYIMISGKLYRKSFSGLYM</sequence>
<organism evidence="1 2">
    <name type="scientific">Parasponia andersonii</name>
    <name type="common">Sponia andersonii</name>
    <dbReference type="NCBI Taxonomy" id="3476"/>
    <lineage>
        <taxon>Eukaryota</taxon>
        <taxon>Viridiplantae</taxon>
        <taxon>Streptophyta</taxon>
        <taxon>Embryophyta</taxon>
        <taxon>Tracheophyta</taxon>
        <taxon>Spermatophyta</taxon>
        <taxon>Magnoliopsida</taxon>
        <taxon>eudicotyledons</taxon>
        <taxon>Gunneridae</taxon>
        <taxon>Pentapetalae</taxon>
        <taxon>rosids</taxon>
        <taxon>fabids</taxon>
        <taxon>Rosales</taxon>
        <taxon>Cannabaceae</taxon>
        <taxon>Parasponia</taxon>
    </lineage>
</organism>
<comment type="caution">
    <text evidence="1">The sequence shown here is derived from an EMBL/GenBank/DDBJ whole genome shotgun (WGS) entry which is preliminary data.</text>
</comment>
<accession>A0A2P5CNL8</accession>
<proteinExistence type="predicted"/>
<gene>
    <name evidence="1" type="ORF">PanWU01x14_137390</name>
</gene>